<comment type="caution">
    <text evidence="1">The sequence shown here is derived from an EMBL/GenBank/DDBJ whole genome shotgun (WGS) entry which is preliminary data.</text>
</comment>
<sequence length="20" mass="2285">MQLETAFSNMLTLLFAGRLK</sequence>
<evidence type="ECO:0000313" key="2">
    <source>
        <dbReference type="Proteomes" id="UP000485058"/>
    </source>
</evidence>
<keyword evidence="2" id="KW-1185">Reference proteome</keyword>
<feature type="non-terminal residue" evidence="1">
    <location>
        <position position="20"/>
    </location>
</feature>
<name>A0A6A0AIB9_HAELA</name>
<organism evidence="1 2">
    <name type="scientific">Haematococcus lacustris</name>
    <name type="common">Green alga</name>
    <name type="synonym">Haematococcus pluvialis</name>
    <dbReference type="NCBI Taxonomy" id="44745"/>
    <lineage>
        <taxon>Eukaryota</taxon>
        <taxon>Viridiplantae</taxon>
        <taxon>Chlorophyta</taxon>
        <taxon>core chlorophytes</taxon>
        <taxon>Chlorophyceae</taxon>
        <taxon>CS clade</taxon>
        <taxon>Chlamydomonadales</taxon>
        <taxon>Haematococcaceae</taxon>
        <taxon>Haematococcus</taxon>
    </lineage>
</organism>
<dbReference type="AlphaFoldDB" id="A0A6A0AIB9"/>
<gene>
    <name evidence="1" type="ORF">HaLaN_31182</name>
</gene>
<feature type="non-terminal residue" evidence="1">
    <location>
        <position position="1"/>
    </location>
</feature>
<dbReference type="EMBL" id="BLLF01006174">
    <property type="protein sequence ID" value="GFH32033.1"/>
    <property type="molecule type" value="Genomic_DNA"/>
</dbReference>
<reference evidence="1 2" key="1">
    <citation type="submission" date="2020-02" db="EMBL/GenBank/DDBJ databases">
        <title>Draft genome sequence of Haematococcus lacustris strain NIES-144.</title>
        <authorList>
            <person name="Morimoto D."/>
            <person name="Nakagawa S."/>
            <person name="Yoshida T."/>
            <person name="Sawayama S."/>
        </authorList>
    </citation>
    <scope>NUCLEOTIDE SEQUENCE [LARGE SCALE GENOMIC DNA]</scope>
    <source>
        <strain evidence="1 2">NIES-144</strain>
    </source>
</reference>
<protein>
    <submittedName>
        <fullName evidence="1">Uncharacterized protein</fullName>
    </submittedName>
</protein>
<proteinExistence type="predicted"/>
<evidence type="ECO:0000313" key="1">
    <source>
        <dbReference type="EMBL" id="GFH32033.1"/>
    </source>
</evidence>
<dbReference type="Proteomes" id="UP000485058">
    <property type="component" value="Unassembled WGS sequence"/>
</dbReference>
<accession>A0A6A0AIB9</accession>